<comment type="similarity">
    <text evidence="1">Belongs to the N(4)/N(6)-methyltransferase family. N(4) subfamily.</text>
</comment>
<reference evidence="10 11" key="1">
    <citation type="journal article" date="2014" name="PLoS Genet.">
        <title>Phylogenetically driven sequencing of extremely halophilic archaea reveals strategies for static and dynamic osmo-response.</title>
        <authorList>
            <person name="Becker E.A."/>
            <person name="Seitzer P.M."/>
            <person name="Tritt A."/>
            <person name="Larsen D."/>
            <person name="Krusor M."/>
            <person name="Yao A.I."/>
            <person name="Wu D."/>
            <person name="Madern D."/>
            <person name="Eisen J.A."/>
            <person name="Darling A.E."/>
            <person name="Facciotti M.T."/>
        </authorList>
    </citation>
    <scope>NUCLEOTIDE SEQUENCE [LARGE SCALE GENOMIC DNA]</scope>
    <source>
        <strain evidence="10 11">DSM 12278</strain>
    </source>
</reference>
<evidence type="ECO:0000313" key="11">
    <source>
        <dbReference type="Proteomes" id="UP000011554"/>
    </source>
</evidence>
<dbReference type="Proteomes" id="UP000011554">
    <property type="component" value="Unassembled WGS sequence"/>
</dbReference>
<evidence type="ECO:0000256" key="6">
    <source>
        <dbReference type="ARBA" id="ARBA00023125"/>
    </source>
</evidence>
<dbReference type="PRINTS" id="PR00508">
    <property type="entry name" value="S21N4MTFRASE"/>
</dbReference>
<dbReference type="RefSeq" id="WP_006110754.1">
    <property type="nucleotide sequence ID" value="NZ_AOIO01000040.1"/>
</dbReference>
<evidence type="ECO:0000256" key="1">
    <source>
        <dbReference type="ARBA" id="ARBA00010203"/>
    </source>
</evidence>
<dbReference type="Pfam" id="PF01555">
    <property type="entry name" value="N6_N4_Mtase"/>
    <property type="match status" value="1"/>
</dbReference>
<dbReference type="GO" id="GO:0003677">
    <property type="term" value="F:DNA binding"/>
    <property type="evidence" value="ECO:0007669"/>
    <property type="project" value="UniProtKB-KW"/>
</dbReference>
<dbReference type="InterPro" id="IPR002941">
    <property type="entry name" value="DNA_methylase_N4/N6"/>
</dbReference>
<evidence type="ECO:0000256" key="4">
    <source>
        <dbReference type="ARBA" id="ARBA00022691"/>
    </source>
</evidence>
<evidence type="ECO:0000259" key="9">
    <source>
        <dbReference type="Pfam" id="PF01555"/>
    </source>
</evidence>
<evidence type="ECO:0000313" key="10">
    <source>
        <dbReference type="EMBL" id="ELY97906.1"/>
    </source>
</evidence>
<dbReference type="InterPro" id="IPR001091">
    <property type="entry name" value="RM_Methyltransferase"/>
</dbReference>
<dbReference type="eggNOG" id="arCOG00115">
    <property type="taxonomic scope" value="Archaea"/>
</dbReference>
<dbReference type="PROSITE" id="PS00093">
    <property type="entry name" value="N4_MTASE"/>
    <property type="match status" value="1"/>
</dbReference>
<keyword evidence="6" id="KW-0238">DNA-binding</keyword>
<dbReference type="InterPro" id="IPR029063">
    <property type="entry name" value="SAM-dependent_MTases_sf"/>
</dbReference>
<dbReference type="GO" id="GO:0009307">
    <property type="term" value="P:DNA restriction-modification system"/>
    <property type="evidence" value="ECO:0007669"/>
    <property type="project" value="UniProtKB-KW"/>
</dbReference>
<keyword evidence="2 8" id="KW-0489">Methyltransferase</keyword>
<comment type="caution">
    <text evidence="10">The sequence shown here is derived from an EMBL/GenBank/DDBJ whole genome shotgun (WGS) entry which is preliminary data.</text>
</comment>
<dbReference type="EC" id="2.1.1.113" evidence="8"/>
<proteinExistence type="inferred from homology"/>
<evidence type="ECO:0000256" key="7">
    <source>
        <dbReference type="ARBA" id="ARBA00049120"/>
    </source>
</evidence>
<organism evidence="10 11">
    <name type="scientific">Natrialba asiatica (strain ATCC 700177 / DSM 12278 / JCM 9576 / FERM P-10747 / NBRC 102637 / 172P1)</name>
    <dbReference type="NCBI Taxonomy" id="29540"/>
    <lineage>
        <taxon>Archaea</taxon>
        <taxon>Methanobacteriati</taxon>
        <taxon>Methanobacteriota</taxon>
        <taxon>Stenosarchaea group</taxon>
        <taxon>Halobacteria</taxon>
        <taxon>Halobacteriales</taxon>
        <taxon>Natrialbaceae</taxon>
        <taxon>Natrialba</taxon>
    </lineage>
</organism>
<dbReference type="STRING" id="29540.C481_18260"/>
<dbReference type="AlphaFoldDB" id="M0AHQ5"/>
<dbReference type="EMBL" id="AOIO01000040">
    <property type="protein sequence ID" value="ELY97906.1"/>
    <property type="molecule type" value="Genomic_DNA"/>
</dbReference>
<sequence length="264" mass="30002">MISLSNFADLEVHWESSEDLSDLETASVQSVITSPPYWNLKDYGHDEQIGTTDESYERYLNRLQQVFNECYQCLRDDGTMWIVVDSLIERGNMKLLPYHVAERARDCGFLLQNMIVWYKPTAIAGMNDRTVVNKKEYIVFLSKSESYSLHPEMNEDVGDEDPAKTTTDELGTIWRHPVKRGSLGQNVSHKAPFPVPLAKRLVQVSTEPRNIVLDPFLGSGTTAYAALSEDRRCLGYEINQEFESVVSSRLADLQQSALHTNFQG</sequence>
<feature type="domain" description="DNA methylase N-4/N-6" evidence="9">
    <location>
        <begin position="28"/>
        <end position="244"/>
    </location>
</feature>
<dbReference type="OrthoDB" id="38200at2157"/>
<keyword evidence="3 10" id="KW-0808">Transferase</keyword>
<accession>M0AHQ5</accession>
<name>M0AHQ5_NATA1</name>
<comment type="catalytic activity">
    <reaction evidence="7 8">
        <text>a 2'-deoxycytidine in DNA + S-adenosyl-L-methionine = an N(4)-methyl-2'-deoxycytidine in DNA + S-adenosyl-L-homocysteine + H(+)</text>
        <dbReference type="Rhea" id="RHEA:16857"/>
        <dbReference type="Rhea" id="RHEA-COMP:11369"/>
        <dbReference type="Rhea" id="RHEA-COMP:13674"/>
        <dbReference type="ChEBI" id="CHEBI:15378"/>
        <dbReference type="ChEBI" id="CHEBI:57856"/>
        <dbReference type="ChEBI" id="CHEBI:59789"/>
        <dbReference type="ChEBI" id="CHEBI:85452"/>
        <dbReference type="ChEBI" id="CHEBI:137933"/>
        <dbReference type="EC" id="2.1.1.113"/>
    </reaction>
</comment>
<dbReference type="GO" id="GO:0015667">
    <property type="term" value="F:site-specific DNA-methyltransferase (cytosine-N4-specific) activity"/>
    <property type="evidence" value="ECO:0007669"/>
    <property type="project" value="UniProtKB-EC"/>
</dbReference>
<keyword evidence="4 8" id="KW-0949">S-adenosyl-L-methionine</keyword>
<evidence type="ECO:0000256" key="8">
    <source>
        <dbReference type="RuleBase" id="RU362026"/>
    </source>
</evidence>
<evidence type="ECO:0000256" key="5">
    <source>
        <dbReference type="ARBA" id="ARBA00022747"/>
    </source>
</evidence>
<evidence type="ECO:0000256" key="3">
    <source>
        <dbReference type="ARBA" id="ARBA00022679"/>
    </source>
</evidence>
<gene>
    <name evidence="10" type="ORF">C481_18260</name>
</gene>
<evidence type="ECO:0000256" key="2">
    <source>
        <dbReference type="ARBA" id="ARBA00022603"/>
    </source>
</evidence>
<dbReference type="InterPro" id="IPR017985">
    <property type="entry name" value="MeTrfase_CN4_CS"/>
</dbReference>
<keyword evidence="5 8" id="KW-0680">Restriction system</keyword>
<dbReference type="Gene3D" id="3.40.50.150">
    <property type="entry name" value="Vaccinia Virus protein VP39"/>
    <property type="match status" value="1"/>
</dbReference>
<dbReference type="GO" id="GO:0032259">
    <property type="term" value="P:methylation"/>
    <property type="evidence" value="ECO:0007669"/>
    <property type="project" value="UniProtKB-KW"/>
</dbReference>
<keyword evidence="11" id="KW-1185">Reference proteome</keyword>
<protein>
    <recommendedName>
        <fullName evidence="8">Type II methyltransferase</fullName>
        <ecNumber evidence="8">2.1.1.113</ecNumber>
    </recommendedName>
    <alternativeName>
        <fullName evidence="8">N-4 cytosine-specific methyltransferase</fullName>
    </alternativeName>
</protein>
<dbReference type="SUPFAM" id="SSF53335">
    <property type="entry name" value="S-adenosyl-L-methionine-dependent methyltransferases"/>
    <property type="match status" value="1"/>
</dbReference>
<dbReference type="GO" id="GO:0008170">
    <property type="term" value="F:N-methyltransferase activity"/>
    <property type="evidence" value="ECO:0007669"/>
    <property type="project" value="InterPro"/>
</dbReference>